<sequence>MPAARPTTAGDFLRRFNADALTGLRQAIDAVQHKVWSKLARHNGRRCTERSLAVVYLDGHLKALYGNQFEGADFSYKGKLSFNALVVTLAGTGECLRMVKQYVGEVGWTPRGSHQPLRLVVRRQILDRFEGEQGRLTDFIRERYVVTDLPQSWSVEDHRHSSGASELAPLRWLAPLRAYALRRSPRLVAIALTPPRNARVACVSLSNAACSGYVCPQPGERASSSGVGPAQLVHVPLIAARARRSSTENVGAAYICDS</sequence>
<evidence type="ECO:0000313" key="2">
    <source>
        <dbReference type="Proteomes" id="UP000295497"/>
    </source>
</evidence>
<dbReference type="Proteomes" id="UP000295497">
    <property type="component" value="Chromosome"/>
</dbReference>
<reference evidence="1 2" key="1">
    <citation type="submission" date="2015-09" db="EMBL/GenBank/DDBJ databases">
        <title>Sorangium comparison.</title>
        <authorList>
            <person name="Zaburannyi N."/>
            <person name="Bunk B."/>
            <person name="Overmann J."/>
            <person name="Mueller R."/>
        </authorList>
    </citation>
    <scope>NUCLEOTIDE SEQUENCE [LARGE SCALE GENOMIC DNA]</scope>
    <source>
        <strain evidence="1 2">So ce836</strain>
    </source>
</reference>
<name>A0A4P2QS84_SORCE</name>
<accession>A0A4P2QS84</accession>
<proteinExistence type="predicted"/>
<gene>
    <name evidence="1" type="ORF">SOCE836_052880</name>
</gene>
<protein>
    <submittedName>
        <fullName evidence="1">Uncharacterized protein</fullName>
    </submittedName>
</protein>
<dbReference type="RefSeq" id="WP_129576603.1">
    <property type="nucleotide sequence ID" value="NZ_CP012672.1"/>
</dbReference>
<dbReference type="EMBL" id="CP012672">
    <property type="protein sequence ID" value="AUX33134.1"/>
    <property type="molecule type" value="Genomic_DNA"/>
</dbReference>
<evidence type="ECO:0000313" key="1">
    <source>
        <dbReference type="EMBL" id="AUX33134.1"/>
    </source>
</evidence>
<dbReference type="AlphaFoldDB" id="A0A4P2QS84"/>
<organism evidence="1 2">
    <name type="scientific">Sorangium cellulosum</name>
    <name type="common">Polyangium cellulosum</name>
    <dbReference type="NCBI Taxonomy" id="56"/>
    <lineage>
        <taxon>Bacteria</taxon>
        <taxon>Pseudomonadati</taxon>
        <taxon>Myxococcota</taxon>
        <taxon>Polyangia</taxon>
        <taxon>Polyangiales</taxon>
        <taxon>Polyangiaceae</taxon>
        <taxon>Sorangium</taxon>
    </lineage>
</organism>